<gene>
    <name evidence="2" type="ORF">EUGRSUZ_K00717</name>
</gene>
<dbReference type="AlphaFoldDB" id="A0A058ZZI9"/>
<name>A0A058ZZI9_EUCGR</name>
<evidence type="ECO:0000256" key="1">
    <source>
        <dbReference type="SAM" id="MobiDB-lite"/>
    </source>
</evidence>
<reference evidence="2" key="1">
    <citation type="submission" date="2013-07" db="EMBL/GenBank/DDBJ databases">
        <title>The genome of Eucalyptus grandis.</title>
        <authorList>
            <person name="Schmutz J."/>
            <person name="Hayes R."/>
            <person name="Myburg A."/>
            <person name="Tuskan G."/>
            <person name="Grattapaglia D."/>
            <person name="Rokhsar D.S."/>
        </authorList>
    </citation>
    <scope>NUCLEOTIDE SEQUENCE</scope>
    <source>
        <tissue evidence="2">Leaf extractions</tissue>
    </source>
</reference>
<sequence>MLRKPFHGWRIKQGIQKLTVIRAPSPRLYPVPEWAGSASRPTPTPTPRTSLSPLPPLFFSFAIRPPSTVAYYSRAPEPNADSAEDQLDEPNPNAQSQVDEVANMREEEQEQEYVGRFPVKCFPLIMRWKERSFEEIRERCRVVALEMKYAEETLDHFYREMSKEVETILHEGDPRLPEELSRRVVVTCVSEDPPWRYYDPRENWTYVYVLRRKQRKQGSGASAAKSAAKESCRELEVELYMTYSPELEVASALWPTDDFPFGKDRMLHKWKVVNKFVLSSQDEDIYAIAEEEARKWAGWLIAQNKYCLLFPSSF</sequence>
<dbReference type="EMBL" id="KK198763">
    <property type="protein sequence ID" value="KCW46894.1"/>
    <property type="molecule type" value="Genomic_DNA"/>
</dbReference>
<feature type="region of interest" description="Disordered" evidence="1">
    <location>
        <begin position="72"/>
        <end position="95"/>
    </location>
</feature>
<evidence type="ECO:0000313" key="2">
    <source>
        <dbReference type="EMBL" id="KCW46894.1"/>
    </source>
</evidence>
<proteinExistence type="predicted"/>
<dbReference type="InParanoid" id="A0A058ZZI9"/>
<organism evidence="2">
    <name type="scientific">Eucalyptus grandis</name>
    <name type="common">Flooded gum</name>
    <dbReference type="NCBI Taxonomy" id="71139"/>
    <lineage>
        <taxon>Eukaryota</taxon>
        <taxon>Viridiplantae</taxon>
        <taxon>Streptophyta</taxon>
        <taxon>Embryophyta</taxon>
        <taxon>Tracheophyta</taxon>
        <taxon>Spermatophyta</taxon>
        <taxon>Magnoliopsida</taxon>
        <taxon>eudicotyledons</taxon>
        <taxon>Gunneridae</taxon>
        <taxon>Pentapetalae</taxon>
        <taxon>rosids</taxon>
        <taxon>malvids</taxon>
        <taxon>Myrtales</taxon>
        <taxon>Myrtaceae</taxon>
        <taxon>Myrtoideae</taxon>
        <taxon>Eucalypteae</taxon>
        <taxon>Eucalyptus</taxon>
    </lineage>
</organism>
<dbReference type="Gramene" id="KCW46894">
    <property type="protein sequence ID" value="KCW46894"/>
    <property type="gene ID" value="EUGRSUZ_K00717"/>
</dbReference>
<protein>
    <submittedName>
        <fullName evidence="2">Uncharacterized protein</fullName>
    </submittedName>
</protein>
<accession>A0A058ZZI9</accession>